<dbReference type="EMBL" id="CAUYUE010000009">
    <property type="protein sequence ID" value="CAK0783605.1"/>
    <property type="molecule type" value="Genomic_DNA"/>
</dbReference>
<dbReference type="Pfam" id="PF03200">
    <property type="entry name" value="Glyco_hydro_63"/>
    <property type="match status" value="1"/>
</dbReference>
<evidence type="ECO:0000256" key="7">
    <source>
        <dbReference type="ARBA" id="ARBA00022989"/>
    </source>
</evidence>
<accession>A0AAV1IC48</accession>
<evidence type="ECO:0000313" key="17">
    <source>
        <dbReference type="Proteomes" id="UP001314263"/>
    </source>
</evidence>
<name>A0AAV1IC48_9CHLO</name>
<keyword evidence="9" id="KW-0325">Glycoprotein</keyword>
<dbReference type="PANTHER" id="PTHR10412">
    <property type="entry name" value="MANNOSYL-OLIGOSACCHARIDE GLUCOSIDASE"/>
    <property type="match status" value="1"/>
</dbReference>
<evidence type="ECO:0000256" key="10">
    <source>
        <dbReference type="ARBA" id="ARBA00023295"/>
    </source>
</evidence>
<dbReference type="Gene3D" id="1.50.10.10">
    <property type="match status" value="1"/>
</dbReference>
<evidence type="ECO:0000256" key="8">
    <source>
        <dbReference type="ARBA" id="ARBA00023136"/>
    </source>
</evidence>
<protein>
    <recommendedName>
        <fullName evidence="11 12">Mannosyl-oligosaccharide glucosidase</fullName>
        <ecNumber evidence="11 12">3.2.1.106</ecNumber>
    </recommendedName>
</protein>
<evidence type="ECO:0000256" key="13">
    <source>
        <dbReference type="SAM" id="MobiDB-lite"/>
    </source>
</evidence>
<keyword evidence="5 12" id="KW-0256">Endoplasmic reticulum</keyword>
<evidence type="ECO:0000313" key="16">
    <source>
        <dbReference type="EMBL" id="CAK0783605.1"/>
    </source>
</evidence>
<dbReference type="SUPFAM" id="SSF48208">
    <property type="entry name" value="Six-hairpin glycosidases"/>
    <property type="match status" value="1"/>
</dbReference>
<evidence type="ECO:0000256" key="3">
    <source>
        <dbReference type="ARBA" id="ARBA00022692"/>
    </source>
</evidence>
<evidence type="ECO:0000256" key="6">
    <source>
        <dbReference type="ARBA" id="ARBA00022968"/>
    </source>
</evidence>
<keyword evidence="4 12" id="KW-0378">Hydrolase</keyword>
<gene>
    <name evidence="16" type="ORF">CVIRNUC_006804</name>
</gene>
<evidence type="ECO:0000256" key="12">
    <source>
        <dbReference type="RuleBase" id="RU368089"/>
    </source>
</evidence>
<dbReference type="GO" id="GO:0006487">
    <property type="term" value="P:protein N-linked glycosylation"/>
    <property type="evidence" value="ECO:0007669"/>
    <property type="project" value="UniProtKB-UniRule"/>
</dbReference>
<dbReference type="Pfam" id="PF16923">
    <property type="entry name" value="Glyco_hydro_63N"/>
    <property type="match status" value="1"/>
</dbReference>
<dbReference type="GO" id="GO:0009311">
    <property type="term" value="P:oligosaccharide metabolic process"/>
    <property type="evidence" value="ECO:0007669"/>
    <property type="project" value="UniProtKB-UniRule"/>
</dbReference>
<dbReference type="PANTHER" id="PTHR10412:SF11">
    <property type="entry name" value="MANNOSYL-OLIGOSACCHARIDE GLUCOSIDASE"/>
    <property type="match status" value="1"/>
</dbReference>
<evidence type="ECO:0000259" key="15">
    <source>
        <dbReference type="Pfam" id="PF16923"/>
    </source>
</evidence>
<keyword evidence="3" id="KW-0812">Transmembrane</keyword>
<dbReference type="Proteomes" id="UP001314263">
    <property type="component" value="Unassembled WGS sequence"/>
</dbReference>
<organism evidence="16 17">
    <name type="scientific">Coccomyxa viridis</name>
    <dbReference type="NCBI Taxonomy" id="1274662"/>
    <lineage>
        <taxon>Eukaryota</taxon>
        <taxon>Viridiplantae</taxon>
        <taxon>Chlorophyta</taxon>
        <taxon>core chlorophytes</taxon>
        <taxon>Trebouxiophyceae</taxon>
        <taxon>Trebouxiophyceae incertae sedis</taxon>
        <taxon>Coccomyxaceae</taxon>
        <taxon>Coccomyxa</taxon>
    </lineage>
</organism>
<evidence type="ECO:0000256" key="4">
    <source>
        <dbReference type="ARBA" id="ARBA00022801"/>
    </source>
</evidence>
<comment type="similarity">
    <text evidence="2 12">Belongs to the glycosyl hydrolase 63 family.</text>
</comment>
<dbReference type="GO" id="GO:0005789">
    <property type="term" value="C:endoplasmic reticulum membrane"/>
    <property type="evidence" value="ECO:0007669"/>
    <property type="project" value="UniProtKB-SubCell"/>
</dbReference>
<dbReference type="GO" id="GO:0004573">
    <property type="term" value="F:Glc3Man9GlcNAc2 oligosaccharide glucosidase activity"/>
    <property type="evidence" value="ECO:0007669"/>
    <property type="project" value="UniProtKB-UniRule"/>
</dbReference>
<feature type="domain" description="Glycosyl hydrolase family 63 C-terminal" evidence="14">
    <location>
        <begin position="294"/>
        <end position="790"/>
    </location>
</feature>
<feature type="domain" description="Glycosyl hydrolase family 63 N-terminal" evidence="15">
    <location>
        <begin position="1"/>
        <end position="167"/>
    </location>
</feature>
<dbReference type="InterPro" id="IPR031335">
    <property type="entry name" value="Glyco_hydro_63_C"/>
</dbReference>
<dbReference type="EC" id="3.2.1.106" evidence="11 12"/>
<comment type="caution">
    <text evidence="16">The sequence shown here is derived from an EMBL/GenBank/DDBJ whole genome shotgun (WGS) entry which is preliminary data.</text>
</comment>
<feature type="region of interest" description="Disordered" evidence="13">
    <location>
        <begin position="193"/>
        <end position="216"/>
    </location>
</feature>
<comment type="function">
    <text evidence="12">Cleaves the distal alpha 1,2-linked glucose residue from the Glc(3)Man(9)GlcNAc(2) oligosaccharide precursor.</text>
</comment>
<evidence type="ECO:0000256" key="9">
    <source>
        <dbReference type="ARBA" id="ARBA00023180"/>
    </source>
</evidence>
<evidence type="ECO:0000256" key="1">
    <source>
        <dbReference type="ARBA" id="ARBA00004648"/>
    </source>
</evidence>
<reference evidence="16 17" key="1">
    <citation type="submission" date="2023-10" db="EMBL/GenBank/DDBJ databases">
        <authorList>
            <person name="Maclean D."/>
            <person name="Macfadyen A."/>
        </authorList>
    </citation>
    <scope>NUCLEOTIDE SEQUENCE [LARGE SCALE GENOMIC DNA]</scope>
</reference>
<evidence type="ECO:0000256" key="5">
    <source>
        <dbReference type="ARBA" id="ARBA00022824"/>
    </source>
</evidence>
<dbReference type="Gene3D" id="2.70.98.110">
    <property type="entry name" value="Glycosyl hydrolase family 63, N-terminal domain"/>
    <property type="match status" value="1"/>
</dbReference>
<proteinExistence type="inferred from homology"/>
<keyword evidence="7" id="KW-1133">Transmembrane helix</keyword>
<keyword evidence="10 12" id="KW-0326">Glycosidase</keyword>
<evidence type="ECO:0000256" key="11">
    <source>
        <dbReference type="ARBA" id="ARBA00038888"/>
    </source>
</evidence>
<dbReference type="InterPro" id="IPR004888">
    <property type="entry name" value="Glycoside_hydrolase_63"/>
</dbReference>
<dbReference type="AlphaFoldDB" id="A0AAV1IC48"/>
<evidence type="ECO:0000259" key="14">
    <source>
        <dbReference type="Pfam" id="PF03200"/>
    </source>
</evidence>
<keyword evidence="8" id="KW-0472">Membrane</keyword>
<keyword evidence="17" id="KW-1185">Reference proteome</keyword>
<dbReference type="InterPro" id="IPR008928">
    <property type="entry name" value="6-hairpin_glycosidase_sf"/>
</dbReference>
<keyword evidence="6" id="KW-0735">Signal-anchor</keyword>
<sequence>MLWGTYRPGLYLGLRMRHPQGLVAGLMWFNPDREDGLINIRHLAQERDGLEKYGWEAHDGQQYGRQELFDGNMHLTTSLTKRFCQGCVGGDWAVRLHAEERDRPAEGSSRPPQRTSLLFYIADEKLQAGLELMPKHSGDVRSVVAKGSGSPVGSWALHLYTGGAQSSKVRHLGVRTTHFHNLTDVLRNELASGDSTAMTSSSRRRSTGGTKQQLGNTADASSNLAIFQVTGELPLTLDFVFTGSIAPEDSQAADRLASWQDQLSFLERTVHYCTPSLKGGPPKESLAQRFNALSGTALTQVLQDAKQAFERRFQQVFGGTHHSEDKSDTVMSKAALSNMLGGIGYFFGTSDVRDPVTGAATRSWPAALFSAVPSRSFFPRGFIWDEGFHQLLVMQWDKRLSRDVLAHWLDLLSQDGWIAREQILGEEARARVPADFLVQSPDVANPPTLFLSLADMAQRVASTSSQQESDTQEELAFLKAAYPRLLAWFQWFKRTQTGPVPGSFRWRGREHAVQWDPELNKKTFASGLDDYPRSSHPSALERHVDLLCWMALASRALATIASSVGIPQQEVKAIQETAQRLSDVSRLNELHYHAASGQYRDWGNHTEATSMQWAEWKSPEGQVVRRALVRIVGKPDPSPQLVPHFGYVGLFPMLMRILPADSTELAGLLRAIADPEELWAEYGLRSLSKSSSIYNKHNTEHDAPYWRAPVWLNINFLALSALKHYSQIPGRSQQAAAELYTSLRSRILSNVENVYQDTGYLWENYRDDTGTGQGSHPFTGWTALIVLIQGETYFNV</sequence>
<dbReference type="InterPro" id="IPR031631">
    <property type="entry name" value="Glyco_hydro_63N"/>
</dbReference>
<dbReference type="InterPro" id="IPR012341">
    <property type="entry name" value="6hp_glycosidase-like_sf"/>
</dbReference>
<comment type="subcellular location">
    <subcellularLocation>
        <location evidence="1 12">Endoplasmic reticulum membrane</location>
        <topology evidence="1 12">Single-pass type II membrane protein</topology>
    </subcellularLocation>
</comment>
<evidence type="ECO:0000256" key="2">
    <source>
        <dbReference type="ARBA" id="ARBA00010833"/>
    </source>
</evidence>
<comment type="catalytic activity">
    <reaction evidence="12">
        <text>N(4)-(alpha-D-Glc-(1-&gt;2)-alpha-D-Glc-(1-&gt;3)-alpha-D-Glc-(1-&gt;3)-alpha-D-Man-(1-&gt;2)-alpha-D-Man-(1-&gt;2)-alpha-D-Man-(1-&gt;3)-[alpha-D-Man-(1-&gt;2)-alpha-D-Man-(1-&gt;3)-[alpha-D-Man-(1-&gt;2)-alpha-D-Man-(1-&gt;6)]-alpha-D-Man-(1-&gt;6)]-beta-D-Man-(1-&gt;4)-beta-D-GlcNAc-(1-&gt;4)-beta-D-GlcNAc)-L-asparaginyl-[protein] + H2O = N(4)-(alpha-D-Glc-(1-&gt;3)-alpha-D-Glc-(1-&gt;3)-alpha-D-Man-(1-&gt;2)-alpha-D-Man-(1-&gt;2)-alpha-D-Man-(1-&gt;3)-[alpha-D-Man-(1-&gt;2)-alpha-D-Man-(1-&gt;3)-[alpha-D-Man-(1-&gt;2)-alpha-D-Man-(1-&gt;6)]-alpha-D-Man-(1-&gt;6)]-beta-D-Man-(1-&gt;4)-beta-D-GlcNAc-(1-&gt;4)-beta-D-GlcNAc)-L-asparaginyl-[protein] + beta-D-glucose</text>
        <dbReference type="Rhea" id="RHEA:55988"/>
        <dbReference type="Rhea" id="RHEA-COMP:12806"/>
        <dbReference type="Rhea" id="RHEA-COMP:14355"/>
        <dbReference type="ChEBI" id="CHEBI:15377"/>
        <dbReference type="ChEBI" id="CHEBI:15903"/>
        <dbReference type="ChEBI" id="CHEBI:59082"/>
        <dbReference type="ChEBI" id="CHEBI:132537"/>
        <dbReference type="EC" id="3.2.1.106"/>
    </reaction>
</comment>
<dbReference type="InterPro" id="IPR038518">
    <property type="entry name" value="Glyco_hydro_63N_sf"/>
</dbReference>